<feature type="compositionally biased region" description="Low complexity" evidence="5">
    <location>
        <begin position="53"/>
        <end position="75"/>
    </location>
</feature>
<dbReference type="Gene3D" id="1.10.287.3490">
    <property type="match status" value="1"/>
</dbReference>
<accession>A0A2X0P057</accession>
<organism evidence="6 7">
    <name type="scientific">Microbotryum silenes-dioicae</name>
    <dbReference type="NCBI Taxonomy" id="796604"/>
    <lineage>
        <taxon>Eukaryota</taxon>
        <taxon>Fungi</taxon>
        <taxon>Dikarya</taxon>
        <taxon>Basidiomycota</taxon>
        <taxon>Pucciniomycotina</taxon>
        <taxon>Microbotryomycetes</taxon>
        <taxon>Microbotryales</taxon>
        <taxon>Microbotryaceae</taxon>
        <taxon>Microbotryum</taxon>
    </lineage>
</organism>
<evidence type="ECO:0000256" key="2">
    <source>
        <dbReference type="ARBA" id="ARBA00008186"/>
    </source>
</evidence>
<keyword evidence="4" id="KW-0805">Transcription regulation</keyword>
<protein>
    <recommendedName>
        <fullName evidence="4">Mediator of RNA polymerase II transcription subunit 11</fullName>
    </recommendedName>
    <alternativeName>
        <fullName evidence="4">Mediator complex subunit 11</fullName>
    </alternativeName>
</protein>
<feature type="compositionally biased region" description="Basic and acidic residues" evidence="5">
    <location>
        <begin position="126"/>
        <end position="163"/>
    </location>
</feature>
<feature type="compositionally biased region" description="Pro residues" evidence="5">
    <location>
        <begin position="39"/>
        <end position="52"/>
    </location>
</feature>
<evidence type="ECO:0000256" key="5">
    <source>
        <dbReference type="SAM" id="MobiDB-lite"/>
    </source>
</evidence>
<dbReference type="GO" id="GO:0006357">
    <property type="term" value="P:regulation of transcription by RNA polymerase II"/>
    <property type="evidence" value="ECO:0007669"/>
    <property type="project" value="InterPro"/>
</dbReference>
<comment type="subunit">
    <text evidence="4">Component of the Mediator complex.</text>
</comment>
<dbReference type="InterPro" id="IPR019404">
    <property type="entry name" value="Mediator_Med11"/>
</dbReference>
<comment type="function">
    <text evidence="4">Component of the Mediator complex, a coactivator involved in the regulated transcription of nearly all RNA polymerase II-dependent genes. Mediator functions as a bridge to convey information from gene-specific regulatory proteins to the basal RNA polymerase II transcription machinery. Mediator is recruited to promoters by direct interactions with regulatory proteins and serves as a scaffold for the assembly of a functional pre-initiation complex with RNA polymerase II and the general transcription factors.</text>
</comment>
<evidence type="ECO:0000256" key="3">
    <source>
        <dbReference type="ARBA" id="ARBA00023242"/>
    </source>
</evidence>
<sequence length="345" mass="37259">MSALVGYASSSEASSDHEEEMQQVSVQVQVDVPVSAQPPVGPAAPAPAPTPADAPLEQAAPTPSSAPPVVASEPPQAEKDVKDDQDGEQDDDEDEDDDDDDLTPEPDYSFASPPPPLLDTNGHGHGHAEDVEQEHEHKHEHEPPQDNNHDYEEQGKEPTKLKATTRIHELDIVQQDIAKLLHLAGCTLASLDPEPNPNLDLSNEKHTPIPEDKNERFDHFAQAYFTTLNDIQLSLRTSIRHLALSKPSLQALLDPNYASLLPTQALEPGQSSIAAGGIAHRSRIDPLPLTKSIPKWTTRDAQATSAGGVEEDGSMRLSVAARGLQAEAWRDLARIASAAQDPMKE</sequence>
<evidence type="ECO:0000256" key="1">
    <source>
        <dbReference type="ARBA" id="ARBA00004123"/>
    </source>
</evidence>
<dbReference type="GO" id="GO:0016592">
    <property type="term" value="C:mediator complex"/>
    <property type="evidence" value="ECO:0007669"/>
    <property type="project" value="InterPro"/>
</dbReference>
<evidence type="ECO:0000313" key="7">
    <source>
        <dbReference type="Proteomes" id="UP000249464"/>
    </source>
</evidence>
<proteinExistence type="inferred from homology"/>
<dbReference type="AlphaFoldDB" id="A0A2X0P057"/>
<dbReference type="Proteomes" id="UP000249464">
    <property type="component" value="Unassembled WGS sequence"/>
</dbReference>
<gene>
    <name evidence="6" type="primary">BQ5605_C018g08645</name>
    <name evidence="4" type="synonym">MED11</name>
    <name evidence="6" type="ORF">BQ5605_C018G08645</name>
</gene>
<reference evidence="6 7" key="1">
    <citation type="submission" date="2016-11" db="EMBL/GenBank/DDBJ databases">
        <authorList>
            <person name="Jaros S."/>
            <person name="Januszkiewicz K."/>
            <person name="Wedrychowicz H."/>
        </authorList>
    </citation>
    <scope>NUCLEOTIDE SEQUENCE [LARGE SCALE GENOMIC DNA]</scope>
</reference>
<dbReference type="Pfam" id="PF10280">
    <property type="entry name" value="Med11"/>
    <property type="match status" value="1"/>
</dbReference>
<feature type="compositionally biased region" description="Acidic residues" evidence="5">
    <location>
        <begin position="85"/>
        <end position="104"/>
    </location>
</feature>
<dbReference type="EMBL" id="FQNC01000020">
    <property type="protein sequence ID" value="SGY25599.1"/>
    <property type="molecule type" value="Genomic_DNA"/>
</dbReference>
<evidence type="ECO:0000313" key="6">
    <source>
        <dbReference type="EMBL" id="SGY25599.1"/>
    </source>
</evidence>
<dbReference type="GO" id="GO:0003712">
    <property type="term" value="F:transcription coregulator activity"/>
    <property type="evidence" value="ECO:0007669"/>
    <property type="project" value="InterPro"/>
</dbReference>
<evidence type="ECO:0000256" key="4">
    <source>
        <dbReference type="RuleBase" id="RU364147"/>
    </source>
</evidence>
<feature type="compositionally biased region" description="Low complexity" evidence="5">
    <location>
        <begin position="22"/>
        <end position="38"/>
    </location>
</feature>
<keyword evidence="4" id="KW-0010">Activator</keyword>
<keyword evidence="3 4" id="KW-0539">Nucleus</keyword>
<comment type="subcellular location">
    <subcellularLocation>
        <location evidence="1 4">Nucleus</location>
    </subcellularLocation>
</comment>
<feature type="region of interest" description="Disordered" evidence="5">
    <location>
        <begin position="1"/>
        <end position="163"/>
    </location>
</feature>
<name>A0A2X0P057_9BASI</name>
<comment type="similarity">
    <text evidence="2 4">Belongs to the Mediator complex subunit 11 family.</text>
</comment>
<keyword evidence="4" id="KW-0804">Transcription</keyword>
<keyword evidence="7" id="KW-1185">Reference proteome</keyword>